<keyword evidence="2" id="KW-1185">Reference proteome</keyword>
<proteinExistence type="predicted"/>
<sequence>MGSLLAPPNEQPQFLQVCFMGGDDLETEKRCQIIQGMEQATVPGIRGPTSFQALKIVDRPEKATFQEACEAMELLEDDGHWDATMEYAMLCRSATTLKELFAIIVPANSPTPGNCGTSIKSALSEDIARRYQGITLANDDISFNEALKVFFSWTHQGHRQNFFNELAVSIVVQRQSGWLRWLLRPPE</sequence>
<organism evidence="1 2">
    <name type="scientific">Chilo suppressalis</name>
    <name type="common">Asiatic rice borer moth</name>
    <dbReference type="NCBI Taxonomy" id="168631"/>
    <lineage>
        <taxon>Eukaryota</taxon>
        <taxon>Metazoa</taxon>
        <taxon>Ecdysozoa</taxon>
        <taxon>Arthropoda</taxon>
        <taxon>Hexapoda</taxon>
        <taxon>Insecta</taxon>
        <taxon>Pterygota</taxon>
        <taxon>Neoptera</taxon>
        <taxon>Endopterygota</taxon>
        <taxon>Lepidoptera</taxon>
        <taxon>Glossata</taxon>
        <taxon>Ditrysia</taxon>
        <taxon>Pyraloidea</taxon>
        <taxon>Crambidae</taxon>
        <taxon>Crambinae</taxon>
        <taxon>Chilo</taxon>
    </lineage>
</organism>
<gene>
    <name evidence="1" type="ORF">CHILSU_LOCUS5345</name>
</gene>
<evidence type="ECO:0000313" key="2">
    <source>
        <dbReference type="Proteomes" id="UP001153292"/>
    </source>
</evidence>
<name>A0ABN8B3S6_CHISP</name>
<evidence type="ECO:0000313" key="1">
    <source>
        <dbReference type="EMBL" id="CAH0402106.1"/>
    </source>
</evidence>
<accession>A0ABN8B3S6</accession>
<reference evidence="1" key="1">
    <citation type="submission" date="2021-12" db="EMBL/GenBank/DDBJ databases">
        <authorList>
            <person name="King R."/>
        </authorList>
    </citation>
    <scope>NUCLEOTIDE SEQUENCE</scope>
</reference>
<protein>
    <submittedName>
        <fullName evidence="1">Uncharacterized protein</fullName>
    </submittedName>
</protein>
<dbReference type="Proteomes" id="UP001153292">
    <property type="component" value="Chromosome 2"/>
</dbReference>
<dbReference type="EMBL" id="OU963895">
    <property type="protein sequence ID" value="CAH0402106.1"/>
    <property type="molecule type" value="Genomic_DNA"/>
</dbReference>